<comment type="caution">
    <text evidence="2">The sequence shown here is derived from an EMBL/GenBank/DDBJ whole genome shotgun (WGS) entry which is preliminary data.</text>
</comment>
<dbReference type="GO" id="GO:0003964">
    <property type="term" value="F:RNA-directed DNA polymerase activity"/>
    <property type="evidence" value="ECO:0007669"/>
    <property type="project" value="UniProtKB-KW"/>
</dbReference>
<gene>
    <name evidence="2" type="ORF">Tci_014216</name>
</gene>
<keyword evidence="2" id="KW-0808">Transferase</keyword>
<dbReference type="PANTHER" id="PTHR33067">
    <property type="entry name" value="RNA-DIRECTED DNA POLYMERASE-RELATED"/>
    <property type="match status" value="1"/>
</dbReference>
<feature type="compositionally biased region" description="Low complexity" evidence="1">
    <location>
        <begin position="75"/>
        <end position="84"/>
    </location>
</feature>
<dbReference type="CDD" id="cd00303">
    <property type="entry name" value="retropepsin_like"/>
    <property type="match status" value="1"/>
</dbReference>
<reference evidence="2" key="1">
    <citation type="journal article" date="2019" name="Sci. Rep.">
        <title>Draft genome of Tanacetum cinerariifolium, the natural source of mosquito coil.</title>
        <authorList>
            <person name="Yamashiro T."/>
            <person name="Shiraishi A."/>
            <person name="Satake H."/>
            <person name="Nakayama K."/>
        </authorList>
    </citation>
    <scope>NUCLEOTIDE SEQUENCE</scope>
</reference>
<dbReference type="AlphaFoldDB" id="A0A6L2JYQ9"/>
<dbReference type="InterPro" id="IPR021109">
    <property type="entry name" value="Peptidase_aspartic_dom_sf"/>
</dbReference>
<organism evidence="2">
    <name type="scientific">Tanacetum cinerariifolium</name>
    <name type="common">Dalmatian daisy</name>
    <name type="synonym">Chrysanthemum cinerariifolium</name>
    <dbReference type="NCBI Taxonomy" id="118510"/>
    <lineage>
        <taxon>Eukaryota</taxon>
        <taxon>Viridiplantae</taxon>
        <taxon>Streptophyta</taxon>
        <taxon>Embryophyta</taxon>
        <taxon>Tracheophyta</taxon>
        <taxon>Spermatophyta</taxon>
        <taxon>Magnoliopsida</taxon>
        <taxon>eudicotyledons</taxon>
        <taxon>Gunneridae</taxon>
        <taxon>Pentapetalae</taxon>
        <taxon>asterids</taxon>
        <taxon>campanulids</taxon>
        <taxon>Asterales</taxon>
        <taxon>Asteraceae</taxon>
        <taxon>Asteroideae</taxon>
        <taxon>Anthemideae</taxon>
        <taxon>Anthemidinae</taxon>
        <taxon>Tanacetum</taxon>
    </lineage>
</organism>
<proteinExistence type="predicted"/>
<dbReference type="EMBL" id="BKCJ010001543">
    <property type="protein sequence ID" value="GEU42238.1"/>
    <property type="molecule type" value="Genomic_DNA"/>
</dbReference>
<protein>
    <submittedName>
        <fullName evidence="2">Reverse transcriptase domain-containing protein</fullName>
    </submittedName>
</protein>
<evidence type="ECO:0000313" key="2">
    <source>
        <dbReference type="EMBL" id="GEU42238.1"/>
    </source>
</evidence>
<sequence>MNLVPSPNQSTTDDLMRQERPQGALLKDIIPNPRKDIKSITTRGGIVLAGPSVPPSPLCSYSKEPSPSFKSYEIPLSPSSSPSDLPKRNPHQPLIPYPSKLNKEKLQDKSDIQVHKFLHMFKKLHFNISLAEALALMPKYAKMLKDPLSDKEKLLGFATTSLTKNYSAIFLKKLLEKLRDPRKFLIPCDFPELEKCMALADLDASISLMPLFVWKKLMLPELVPTRMTLELANQSVAYPSGIAKDIFVQVGKFTFPADFVVVDYDIDPRVPLILGRPFLRMAFALVDKSIHHFSGSTASLSDSFPSLMPFKASDSLLEEFTDELALIESFLSGNDDIHFDDNNEEIDPIFDEFIDDPSLVDSFPSEKDDDLFDLENDNDEWRYILYHDPFDDIHSKKDKIKDSKMKILVDELESPESNSDEDFSVLLFLPQGQRNSGRVKIIKDDEK</sequence>
<name>A0A6L2JYQ9_TANCI</name>
<dbReference type="PANTHER" id="PTHR33067:SF35">
    <property type="entry name" value="ASPARTIC PEPTIDASE DDI1-TYPE DOMAIN-CONTAINING PROTEIN"/>
    <property type="match status" value="1"/>
</dbReference>
<evidence type="ECO:0000256" key="1">
    <source>
        <dbReference type="SAM" id="MobiDB-lite"/>
    </source>
</evidence>
<feature type="region of interest" description="Disordered" evidence="1">
    <location>
        <begin position="1"/>
        <end position="36"/>
    </location>
</feature>
<feature type="compositionally biased region" description="Polar residues" evidence="1">
    <location>
        <begin position="1"/>
        <end position="13"/>
    </location>
</feature>
<feature type="region of interest" description="Disordered" evidence="1">
    <location>
        <begin position="71"/>
        <end position="95"/>
    </location>
</feature>
<keyword evidence="2" id="KW-0695">RNA-directed DNA polymerase</keyword>
<keyword evidence="2" id="KW-0548">Nucleotidyltransferase</keyword>
<dbReference type="Gene3D" id="2.40.70.10">
    <property type="entry name" value="Acid Proteases"/>
    <property type="match status" value="1"/>
</dbReference>
<accession>A0A6L2JYQ9</accession>